<dbReference type="Proteomes" id="UP000199352">
    <property type="component" value="Unassembled WGS sequence"/>
</dbReference>
<keyword evidence="1" id="KW-1133">Transmembrane helix</keyword>
<dbReference type="EMBL" id="FOFR01000007">
    <property type="protein sequence ID" value="SER00441.1"/>
    <property type="molecule type" value="Genomic_DNA"/>
</dbReference>
<dbReference type="STRING" id="402600.SAMN05216188_10738"/>
<feature type="transmembrane region" description="Helical" evidence="1">
    <location>
        <begin position="26"/>
        <end position="44"/>
    </location>
</feature>
<dbReference type="RefSeq" id="WP_089951750.1">
    <property type="nucleotide sequence ID" value="NZ_FOFR01000007.1"/>
</dbReference>
<feature type="transmembrane region" description="Helical" evidence="1">
    <location>
        <begin position="225"/>
        <end position="244"/>
    </location>
</feature>
<keyword evidence="1" id="KW-0812">Transmembrane</keyword>
<feature type="transmembrane region" description="Helical" evidence="1">
    <location>
        <begin position="256"/>
        <end position="273"/>
    </location>
</feature>
<proteinExistence type="predicted"/>
<evidence type="ECO:0000313" key="3">
    <source>
        <dbReference type="Proteomes" id="UP000199352"/>
    </source>
</evidence>
<protein>
    <submittedName>
        <fullName evidence="2">Uncharacterized protein</fullName>
    </submittedName>
</protein>
<name>A0A1H9KMP7_9PSEU</name>
<keyword evidence="1" id="KW-0472">Membrane</keyword>
<feature type="transmembrane region" description="Helical" evidence="1">
    <location>
        <begin position="173"/>
        <end position="192"/>
    </location>
</feature>
<reference evidence="3" key="1">
    <citation type="submission" date="2016-10" db="EMBL/GenBank/DDBJ databases">
        <authorList>
            <person name="Varghese N."/>
            <person name="Submissions S."/>
        </authorList>
    </citation>
    <scope>NUCLEOTIDE SEQUENCE [LARGE SCALE GENOMIC DNA]</scope>
    <source>
        <strain evidence="3">CGMCC 4.3525</strain>
    </source>
</reference>
<evidence type="ECO:0000256" key="1">
    <source>
        <dbReference type="SAM" id="Phobius"/>
    </source>
</evidence>
<organism evidence="2 3">
    <name type="scientific">Lentzea xinjiangensis</name>
    <dbReference type="NCBI Taxonomy" id="402600"/>
    <lineage>
        <taxon>Bacteria</taxon>
        <taxon>Bacillati</taxon>
        <taxon>Actinomycetota</taxon>
        <taxon>Actinomycetes</taxon>
        <taxon>Pseudonocardiales</taxon>
        <taxon>Pseudonocardiaceae</taxon>
        <taxon>Lentzea</taxon>
    </lineage>
</organism>
<evidence type="ECO:0000313" key="2">
    <source>
        <dbReference type="EMBL" id="SER00441.1"/>
    </source>
</evidence>
<gene>
    <name evidence="2" type="ORF">SAMN05216188_10738</name>
</gene>
<keyword evidence="3" id="KW-1185">Reference proteome</keyword>
<dbReference type="OrthoDB" id="3379031at2"/>
<feature type="transmembrane region" description="Helical" evidence="1">
    <location>
        <begin position="204"/>
        <end position="220"/>
    </location>
</feature>
<sequence>MTTDPGGLLDELAALRKRARTDRHGYWFPLLLMGVLSVGSLPFSRTDPNPTDHLVDGRASRWFDPLAHLRLNTEVLHPLALELYWAGALITGVVATVWWYRSRARRVGVETPTGTYVQVALLGSFAALIGIPLSTTLFYEYSTIYPTLPVVIVVMAVLLGLAVLAFRARRARPLFIVAGLVLTSMALSLLQVPDVGVDLGTGGMAQFTVIAFGVLTLAWVERSALCGVIAVVFAASVLIVNNSPMEIDALGAAQDVLPPATVLLLGGLGALAAHRSPS</sequence>
<dbReference type="AlphaFoldDB" id="A0A1H9KMP7"/>
<feature type="transmembrane region" description="Helical" evidence="1">
    <location>
        <begin position="83"/>
        <end position="101"/>
    </location>
</feature>
<feature type="transmembrane region" description="Helical" evidence="1">
    <location>
        <begin position="144"/>
        <end position="166"/>
    </location>
</feature>
<feature type="transmembrane region" description="Helical" evidence="1">
    <location>
        <begin position="113"/>
        <end position="138"/>
    </location>
</feature>
<accession>A0A1H9KMP7</accession>